<dbReference type="PANTHER" id="PTHR41771">
    <property type="entry name" value="MEMBRANE PROTEIN-RELATED"/>
    <property type="match status" value="1"/>
</dbReference>
<keyword evidence="1" id="KW-0472">Membrane</keyword>
<keyword evidence="1" id="KW-0812">Transmembrane</keyword>
<name>A0A5P8JU91_9LACO</name>
<gene>
    <name evidence="2" type="ORF">LM010_14450</name>
</gene>
<dbReference type="EMBL" id="CP045068">
    <property type="protein sequence ID" value="QFQ92512.1"/>
    <property type="molecule type" value="Genomic_DNA"/>
</dbReference>
<dbReference type="InterPro" id="IPR012507">
    <property type="entry name" value="YibE_F"/>
</dbReference>
<evidence type="ECO:0000313" key="2">
    <source>
        <dbReference type="EMBL" id="QFQ92512.1"/>
    </source>
</evidence>
<protein>
    <submittedName>
        <fullName evidence="2">YibE/F family protein</fullName>
    </submittedName>
</protein>
<feature type="transmembrane region" description="Helical" evidence="1">
    <location>
        <begin position="296"/>
        <end position="316"/>
    </location>
</feature>
<dbReference type="AlphaFoldDB" id="A0A5P8JU91"/>
<dbReference type="Proteomes" id="UP000388452">
    <property type="component" value="Chromosome"/>
</dbReference>
<dbReference type="PANTHER" id="PTHR41771:SF1">
    <property type="entry name" value="MEMBRANE PROTEIN"/>
    <property type="match status" value="1"/>
</dbReference>
<proteinExistence type="predicted"/>
<sequence length="367" mass="39189">MTRSSGKITLVKGLLKWLWPLVAFALVFVGAQFDADLYQKPIARVTAAKTIKTVAQTDNFENHDHVDTQALTAKLLNTKNRGQILHLRNTYSFSGAEDAKLGVGSQVFLSKNAANHFTISGIKRDAILLGLVAATVVLLGLIMKKHLWLTLASLGANAIVFILALHVEIASHQVLAFCLFSLVAIAFAVITTLFVVGFKPLAVVVSLATILATGLGVALGYAIFTVTNYRGLHLETVNYVTQAPQLLFFVQIIIGSLGAVLDESSDIAVAIFQLQDGAKARFQAGMAIGRNVMGPLIAVLFMIFIAGTFNEAVLWLRNDNAIATTVSWVMGLGFAQSLISAFGIVLAIPLTSGLAALAAGVERRRTA</sequence>
<feature type="transmembrane region" description="Helical" evidence="1">
    <location>
        <begin position="328"/>
        <end position="361"/>
    </location>
</feature>
<feature type="transmembrane region" description="Helical" evidence="1">
    <location>
        <begin position="201"/>
        <end position="224"/>
    </location>
</feature>
<evidence type="ECO:0000313" key="3">
    <source>
        <dbReference type="Proteomes" id="UP000388452"/>
    </source>
</evidence>
<keyword evidence="1" id="KW-1133">Transmembrane helix</keyword>
<dbReference type="RefSeq" id="WP_054716012.1">
    <property type="nucleotide sequence ID" value="NZ_CP045068.1"/>
</dbReference>
<feature type="transmembrane region" description="Helical" evidence="1">
    <location>
        <begin position="174"/>
        <end position="195"/>
    </location>
</feature>
<dbReference type="Pfam" id="PF07907">
    <property type="entry name" value="YibE_F"/>
    <property type="match status" value="1"/>
</dbReference>
<evidence type="ECO:0000256" key="1">
    <source>
        <dbReference type="SAM" id="Phobius"/>
    </source>
</evidence>
<accession>A0A5P8JU91</accession>
<feature type="transmembrane region" description="Helical" evidence="1">
    <location>
        <begin position="148"/>
        <end position="167"/>
    </location>
</feature>
<organism evidence="2 3">
    <name type="scientific">Lacticaseibacillus manihotivorans</name>
    <dbReference type="NCBI Taxonomy" id="88233"/>
    <lineage>
        <taxon>Bacteria</taxon>
        <taxon>Bacillati</taxon>
        <taxon>Bacillota</taxon>
        <taxon>Bacilli</taxon>
        <taxon>Lactobacillales</taxon>
        <taxon>Lactobacillaceae</taxon>
        <taxon>Lacticaseibacillus</taxon>
    </lineage>
</organism>
<reference evidence="2 3" key="1">
    <citation type="submission" date="2019-10" db="EMBL/GenBank/DDBJ databases">
        <title>Genome sequencing of Lactobacillus manihotivorans.</title>
        <authorList>
            <person name="Kim K."/>
        </authorList>
    </citation>
    <scope>NUCLEOTIDE SEQUENCE [LARGE SCALE GENOMIC DNA]</scope>
    <source>
        <strain evidence="2 3">LM010</strain>
    </source>
</reference>
<feature type="transmembrane region" description="Helical" evidence="1">
    <location>
        <begin position="126"/>
        <end position="142"/>
    </location>
</feature>
<feature type="transmembrane region" description="Helical" evidence="1">
    <location>
        <begin position="17"/>
        <end position="35"/>
    </location>
</feature>